<evidence type="ECO:0000313" key="1">
    <source>
        <dbReference type="EMBL" id="JAN90377.1"/>
    </source>
</evidence>
<sequence>MHLFISQQKYHSVWRIKNIFPRNYNFLQCVSVVRIMPRKKTFLLGNSIICQGICYLNRNFSSSF</sequence>
<accession>A0A0P6B9T7</accession>
<name>A0A0P6B9T7_9CRUS</name>
<organism evidence="1">
    <name type="scientific">Daphnia magna</name>
    <dbReference type="NCBI Taxonomy" id="35525"/>
    <lineage>
        <taxon>Eukaryota</taxon>
        <taxon>Metazoa</taxon>
        <taxon>Ecdysozoa</taxon>
        <taxon>Arthropoda</taxon>
        <taxon>Crustacea</taxon>
        <taxon>Branchiopoda</taxon>
        <taxon>Diplostraca</taxon>
        <taxon>Cladocera</taxon>
        <taxon>Anomopoda</taxon>
        <taxon>Daphniidae</taxon>
        <taxon>Daphnia</taxon>
    </lineage>
</organism>
<dbReference type="EMBL" id="GDIQ01004360">
    <property type="protein sequence ID" value="JAN90377.1"/>
    <property type="molecule type" value="Transcribed_RNA"/>
</dbReference>
<protein>
    <submittedName>
        <fullName evidence="1">Uncharacterized protein</fullName>
    </submittedName>
</protein>
<proteinExistence type="predicted"/>
<dbReference type="AlphaFoldDB" id="A0A0P6B9T7"/>
<reference evidence="1" key="1">
    <citation type="submission" date="2015-10" db="EMBL/GenBank/DDBJ databases">
        <title>EvidentialGene: Evidence-directed Construction of Complete mRNA Transcriptomes without Genomes.</title>
        <authorList>
            <person name="Gilbert D.G."/>
        </authorList>
    </citation>
    <scope>NUCLEOTIDE SEQUENCE</scope>
</reference>